<dbReference type="PANTHER" id="PTHR11932">
    <property type="entry name" value="CULLIN"/>
    <property type="match status" value="1"/>
</dbReference>
<dbReference type="Proteomes" id="UP000789396">
    <property type="component" value="Unassembled WGS sequence"/>
</dbReference>
<dbReference type="EMBL" id="CAJVPZ010037607">
    <property type="protein sequence ID" value="CAG8753914.1"/>
    <property type="molecule type" value="Genomic_DNA"/>
</dbReference>
<organism evidence="3 4">
    <name type="scientific">Racocetra fulgida</name>
    <dbReference type="NCBI Taxonomy" id="60492"/>
    <lineage>
        <taxon>Eukaryota</taxon>
        <taxon>Fungi</taxon>
        <taxon>Fungi incertae sedis</taxon>
        <taxon>Mucoromycota</taxon>
        <taxon>Glomeromycotina</taxon>
        <taxon>Glomeromycetes</taxon>
        <taxon>Diversisporales</taxon>
        <taxon>Gigasporaceae</taxon>
        <taxon>Racocetra</taxon>
    </lineage>
</organism>
<feature type="domain" description="Cullin N-terminal" evidence="2">
    <location>
        <begin position="110"/>
        <end position="194"/>
    </location>
</feature>
<evidence type="ECO:0000259" key="2">
    <source>
        <dbReference type="Pfam" id="PF00888"/>
    </source>
</evidence>
<dbReference type="AlphaFoldDB" id="A0A9N9IVY5"/>
<reference evidence="3" key="1">
    <citation type="submission" date="2021-06" db="EMBL/GenBank/DDBJ databases">
        <authorList>
            <person name="Kallberg Y."/>
            <person name="Tangrot J."/>
            <person name="Rosling A."/>
        </authorList>
    </citation>
    <scope>NUCLEOTIDE SEQUENCE</scope>
    <source>
        <strain evidence="3">IN212</strain>
    </source>
</reference>
<evidence type="ECO:0000313" key="4">
    <source>
        <dbReference type="Proteomes" id="UP000789396"/>
    </source>
</evidence>
<dbReference type="Pfam" id="PF00888">
    <property type="entry name" value="Cullin"/>
    <property type="match status" value="1"/>
</dbReference>
<dbReference type="InterPro" id="IPR045093">
    <property type="entry name" value="Cullin"/>
</dbReference>
<name>A0A9N9IVY5_9GLOM</name>
<proteinExistence type="inferred from homology"/>
<dbReference type="Gene3D" id="1.20.1310.10">
    <property type="entry name" value="Cullin Repeats"/>
    <property type="match status" value="1"/>
</dbReference>
<keyword evidence="4" id="KW-1185">Reference proteome</keyword>
<dbReference type="GO" id="GO:0031625">
    <property type="term" value="F:ubiquitin protein ligase binding"/>
    <property type="evidence" value="ECO:0007669"/>
    <property type="project" value="InterPro"/>
</dbReference>
<evidence type="ECO:0000256" key="1">
    <source>
        <dbReference type="ARBA" id="ARBA00006019"/>
    </source>
</evidence>
<comment type="caution">
    <text evidence="3">The sequence shown here is derived from an EMBL/GenBank/DDBJ whole genome shotgun (WGS) entry which is preliminary data.</text>
</comment>
<dbReference type="InterPro" id="IPR016159">
    <property type="entry name" value="Cullin_repeat-like_dom_sf"/>
</dbReference>
<dbReference type="OrthoDB" id="27073at2759"/>
<protein>
    <submittedName>
        <fullName evidence="3">41_t:CDS:1</fullName>
    </submittedName>
</protein>
<sequence>MYSDIESYEFLPMSDEHQSTKRTRLDNFNSTMSSFPASSSGALFETSKQASKNYVPAEIRNDLFFPSHKPINDKPIGDLHNETKKPIKKLVIRTLKVQPKLPDNFEEVTWSKLQAAIRAIHNYQPVNDSLEELYKACENLCLHKMADRLYSRLQEECESHLVKEKEKLDCDNSDDEAFLQVVDRCWQAHCEQMVVY</sequence>
<dbReference type="InterPro" id="IPR001373">
    <property type="entry name" value="Cullin_N"/>
</dbReference>
<dbReference type="GO" id="GO:0006511">
    <property type="term" value="P:ubiquitin-dependent protein catabolic process"/>
    <property type="evidence" value="ECO:0007669"/>
    <property type="project" value="InterPro"/>
</dbReference>
<dbReference type="SUPFAM" id="SSF74788">
    <property type="entry name" value="Cullin repeat-like"/>
    <property type="match status" value="1"/>
</dbReference>
<gene>
    <name evidence="3" type="ORF">RFULGI_LOCUS13804</name>
</gene>
<comment type="similarity">
    <text evidence="1">Belongs to the cullin family.</text>
</comment>
<accession>A0A9N9IVY5</accession>
<evidence type="ECO:0000313" key="3">
    <source>
        <dbReference type="EMBL" id="CAG8753914.1"/>
    </source>
</evidence>